<protein>
    <submittedName>
        <fullName evidence="2">PaREP1 family protein</fullName>
    </submittedName>
</protein>
<gene>
    <name evidence="2" type="ordered locus">Pyrfu_0391</name>
</gene>
<name>G0EG15_PYRF1</name>
<dbReference type="PANTHER" id="PTHR34237:SF1">
    <property type="entry name" value="PAREP8"/>
    <property type="match status" value="1"/>
</dbReference>
<feature type="coiled-coil region" evidence="1">
    <location>
        <begin position="45"/>
        <end position="72"/>
    </location>
</feature>
<dbReference type="PANTHER" id="PTHR34237">
    <property type="entry name" value="PAREP8-RELATED"/>
    <property type="match status" value="1"/>
</dbReference>
<dbReference type="InterPro" id="IPR010268">
    <property type="entry name" value="PaREP1"/>
</dbReference>
<dbReference type="SUPFAM" id="SSF47598">
    <property type="entry name" value="Ribbon-helix-helix"/>
    <property type="match status" value="1"/>
</dbReference>
<sequence length="165" mass="19090">MVYSVSVVVTLPRVIVERLRREAVRHGLTLEEYMVELLTRNLDPAERAREYIVAARELLEQARKEVKRGDARQAAEKVWGATALAVKAYASWRDGRRLASHGELWEYKRILEDELGDWVSDAWHAGQTMHVCFYEGWCSVRDVEKALKRVEKLVAEVEKRILGVK</sequence>
<dbReference type="eggNOG" id="arCOG03722">
    <property type="taxonomic scope" value="Archaea"/>
</dbReference>
<evidence type="ECO:0000313" key="2">
    <source>
        <dbReference type="EMBL" id="AEM38263.1"/>
    </source>
</evidence>
<keyword evidence="3" id="KW-1185">Reference proteome</keyword>
<dbReference type="KEGG" id="pfm:Pyrfu_0391"/>
<evidence type="ECO:0000313" key="3">
    <source>
        <dbReference type="Proteomes" id="UP000001037"/>
    </source>
</evidence>
<dbReference type="Proteomes" id="UP000001037">
    <property type="component" value="Chromosome"/>
</dbReference>
<dbReference type="HOGENOM" id="CLU_115256_4_0_2"/>
<dbReference type="InParanoid" id="G0EG15"/>
<dbReference type="AlphaFoldDB" id="G0EG15"/>
<dbReference type="InterPro" id="IPR010985">
    <property type="entry name" value="Ribbon_hlx_hlx"/>
</dbReference>
<evidence type="ECO:0000256" key="1">
    <source>
        <dbReference type="SAM" id="Coils"/>
    </source>
</evidence>
<accession>G0EG15</accession>
<organism evidence="2 3">
    <name type="scientific">Pyrolobus fumarii (strain DSM 11204 / 1A)</name>
    <dbReference type="NCBI Taxonomy" id="694429"/>
    <lineage>
        <taxon>Archaea</taxon>
        <taxon>Thermoproteota</taxon>
        <taxon>Thermoprotei</taxon>
        <taxon>Desulfurococcales</taxon>
        <taxon>Pyrodictiaceae</taxon>
        <taxon>Pyrolobus</taxon>
    </lineage>
</organism>
<reference evidence="2 3" key="1">
    <citation type="journal article" date="2011" name="Stand. Genomic Sci.">
        <title>Complete genome sequence of the hyperthermophilic chemolithoautotroph Pyrolobus fumarii type strain (1A).</title>
        <authorList>
            <person name="Anderson I."/>
            <person name="Goker M."/>
            <person name="Nolan M."/>
            <person name="Lucas S."/>
            <person name="Hammon N."/>
            <person name="Deshpande S."/>
            <person name="Cheng J.F."/>
            <person name="Tapia R."/>
            <person name="Han C."/>
            <person name="Goodwin L."/>
            <person name="Pitluck S."/>
            <person name="Huntemann M."/>
            <person name="Liolios K."/>
            <person name="Ivanova N."/>
            <person name="Pagani I."/>
            <person name="Mavromatis K."/>
            <person name="Ovchinikova G."/>
            <person name="Pati A."/>
            <person name="Chen A."/>
            <person name="Palaniappan K."/>
            <person name="Land M."/>
            <person name="Hauser L."/>
            <person name="Brambilla E.M."/>
            <person name="Huber H."/>
            <person name="Yasawong M."/>
            <person name="Rohde M."/>
            <person name="Spring S."/>
            <person name="Abt B."/>
            <person name="Sikorski J."/>
            <person name="Wirth R."/>
            <person name="Detter J.C."/>
            <person name="Woyke T."/>
            <person name="Bristow J."/>
            <person name="Eisen J.A."/>
            <person name="Markowitz V."/>
            <person name="Hugenholtz P."/>
            <person name="Kyrpides N.C."/>
            <person name="Klenk H.P."/>
            <person name="Lapidus A."/>
        </authorList>
    </citation>
    <scope>NUCLEOTIDE SEQUENCE [LARGE SCALE GENOMIC DNA]</scope>
    <source>
        <strain evidence="3">DSM 11204 / 1A</strain>
    </source>
</reference>
<dbReference type="EMBL" id="CP002838">
    <property type="protein sequence ID" value="AEM38263.1"/>
    <property type="molecule type" value="Genomic_DNA"/>
</dbReference>
<keyword evidence="1" id="KW-0175">Coiled coil</keyword>
<dbReference type="Gene3D" id="1.20.120.330">
    <property type="entry name" value="Nucleotidyltransferases domain 2"/>
    <property type="match status" value="1"/>
</dbReference>
<dbReference type="Pfam" id="PF05942">
    <property type="entry name" value="PaREP1"/>
    <property type="match status" value="1"/>
</dbReference>
<dbReference type="GO" id="GO:0006355">
    <property type="term" value="P:regulation of DNA-templated transcription"/>
    <property type="evidence" value="ECO:0007669"/>
    <property type="project" value="InterPro"/>
</dbReference>
<proteinExistence type="predicted"/>